<dbReference type="Gene3D" id="3.10.20.90">
    <property type="entry name" value="Phosphatidylinositol 3-kinase Catalytic Subunit, Chain A, domain 1"/>
    <property type="match status" value="1"/>
</dbReference>
<feature type="domain" description="Ubiquitin-like" evidence="2">
    <location>
        <begin position="1"/>
        <end position="35"/>
    </location>
</feature>
<evidence type="ECO:0000259" key="2">
    <source>
        <dbReference type="PROSITE" id="PS50053"/>
    </source>
</evidence>
<name>A0A818BNY4_9BILA</name>
<gene>
    <name evidence="3" type="ORF">KIK155_LOCUS9911</name>
    <name evidence="4" type="ORF">TOA249_LOCUS32215</name>
</gene>
<dbReference type="Pfam" id="PF00240">
    <property type="entry name" value="ubiquitin"/>
    <property type="match status" value="1"/>
</dbReference>
<feature type="region of interest" description="Disordered" evidence="1">
    <location>
        <begin position="111"/>
        <end position="133"/>
    </location>
</feature>
<dbReference type="AlphaFoldDB" id="A0A818BNY4"/>
<sequence>MDITIIKQLIEGKEGIPPDQQRIMFHGMSLADDRTHFTSGRQDFARLPNTATEAIQNILEFKYQDHPKRLSPAKTQNSILQRQYLLSALFNEIKEVYVHDDLPKLKDIVLSKIDDEKEEDDDDDDDDDLSNDQ</sequence>
<evidence type="ECO:0000313" key="3">
    <source>
        <dbReference type="EMBL" id="CAF3420734.1"/>
    </source>
</evidence>
<protein>
    <recommendedName>
        <fullName evidence="2">Ubiquitin-like domain-containing protein</fullName>
    </recommendedName>
</protein>
<dbReference type="Proteomes" id="UP000663865">
    <property type="component" value="Unassembled WGS sequence"/>
</dbReference>
<evidence type="ECO:0000313" key="4">
    <source>
        <dbReference type="EMBL" id="CAF4922663.1"/>
    </source>
</evidence>
<comment type="caution">
    <text evidence="3">The sequence shown here is derived from an EMBL/GenBank/DDBJ whole genome shotgun (WGS) entry which is preliminary data.</text>
</comment>
<evidence type="ECO:0000256" key="1">
    <source>
        <dbReference type="SAM" id="MobiDB-lite"/>
    </source>
</evidence>
<dbReference type="PROSITE" id="PS50053">
    <property type="entry name" value="UBIQUITIN_2"/>
    <property type="match status" value="1"/>
</dbReference>
<dbReference type="InterPro" id="IPR029071">
    <property type="entry name" value="Ubiquitin-like_domsf"/>
</dbReference>
<dbReference type="Proteomes" id="UP000663838">
    <property type="component" value="Unassembled WGS sequence"/>
</dbReference>
<dbReference type="InterPro" id="IPR000626">
    <property type="entry name" value="Ubiquitin-like_dom"/>
</dbReference>
<proteinExistence type="predicted"/>
<accession>A0A818BNY4</accession>
<organism evidence="3 5">
    <name type="scientific">Rotaria socialis</name>
    <dbReference type="NCBI Taxonomy" id="392032"/>
    <lineage>
        <taxon>Eukaryota</taxon>
        <taxon>Metazoa</taxon>
        <taxon>Spiralia</taxon>
        <taxon>Gnathifera</taxon>
        <taxon>Rotifera</taxon>
        <taxon>Eurotatoria</taxon>
        <taxon>Bdelloidea</taxon>
        <taxon>Philodinida</taxon>
        <taxon>Philodinidae</taxon>
        <taxon>Rotaria</taxon>
    </lineage>
</organism>
<feature type="compositionally biased region" description="Acidic residues" evidence="1">
    <location>
        <begin position="116"/>
        <end position="133"/>
    </location>
</feature>
<reference evidence="3" key="1">
    <citation type="submission" date="2021-02" db="EMBL/GenBank/DDBJ databases">
        <authorList>
            <person name="Nowell W R."/>
        </authorList>
    </citation>
    <scope>NUCLEOTIDE SEQUENCE</scope>
</reference>
<dbReference type="EMBL" id="CAJNYV010001427">
    <property type="protein sequence ID" value="CAF3420734.1"/>
    <property type="molecule type" value="Genomic_DNA"/>
</dbReference>
<evidence type="ECO:0000313" key="5">
    <source>
        <dbReference type="Proteomes" id="UP000663865"/>
    </source>
</evidence>
<dbReference type="SUPFAM" id="SSF54236">
    <property type="entry name" value="Ubiquitin-like"/>
    <property type="match status" value="1"/>
</dbReference>
<dbReference type="EMBL" id="CAJOBS010007527">
    <property type="protein sequence ID" value="CAF4922663.1"/>
    <property type="molecule type" value="Genomic_DNA"/>
</dbReference>